<accession>A0A4Y3R9B6</accession>
<dbReference type="InterPro" id="IPR036661">
    <property type="entry name" value="Luciferase-like_sf"/>
</dbReference>
<keyword evidence="2" id="KW-0288">FMN</keyword>
<dbReference type="Pfam" id="PF00296">
    <property type="entry name" value="Bac_luciferase"/>
    <property type="match status" value="1"/>
</dbReference>
<reference evidence="6 7" key="1">
    <citation type="submission" date="2019-06" db="EMBL/GenBank/DDBJ databases">
        <title>Whole genome shotgun sequence of Streptomyces cacaoi subsp. cacaoi NBRC 12748.</title>
        <authorList>
            <person name="Hosoyama A."/>
            <person name="Uohara A."/>
            <person name="Ohji S."/>
            <person name="Ichikawa N."/>
        </authorList>
    </citation>
    <scope>NUCLEOTIDE SEQUENCE [LARGE SCALE GENOMIC DNA]</scope>
    <source>
        <strain evidence="6 7">NBRC 12748</strain>
    </source>
</reference>
<dbReference type="PANTHER" id="PTHR42847:SF4">
    <property type="entry name" value="ALKANESULFONATE MONOOXYGENASE-RELATED"/>
    <property type="match status" value="1"/>
</dbReference>
<evidence type="ECO:0000259" key="5">
    <source>
        <dbReference type="Pfam" id="PF00296"/>
    </source>
</evidence>
<dbReference type="SUPFAM" id="SSF51679">
    <property type="entry name" value="Bacterial luciferase-like"/>
    <property type="match status" value="1"/>
</dbReference>
<evidence type="ECO:0000313" key="7">
    <source>
        <dbReference type="Proteomes" id="UP000319210"/>
    </source>
</evidence>
<evidence type="ECO:0000313" key="6">
    <source>
        <dbReference type="EMBL" id="GEB53408.1"/>
    </source>
</evidence>
<name>A0A4Y3R9B6_STRCI</name>
<dbReference type="Gene3D" id="3.20.20.30">
    <property type="entry name" value="Luciferase-like domain"/>
    <property type="match status" value="1"/>
</dbReference>
<protein>
    <submittedName>
        <fullName evidence="6">LLM class F420-dependent oxidoreductase</fullName>
    </submittedName>
</protein>
<dbReference type="RefSeq" id="WP_086818244.1">
    <property type="nucleotide sequence ID" value="NZ_BJMM01000050.1"/>
</dbReference>
<dbReference type="NCBIfam" id="TIGR03619">
    <property type="entry name" value="F420_Rv2161c"/>
    <property type="match status" value="1"/>
</dbReference>
<dbReference type="PANTHER" id="PTHR42847">
    <property type="entry name" value="ALKANESULFONATE MONOOXYGENASE"/>
    <property type="match status" value="1"/>
</dbReference>
<dbReference type="GO" id="GO:0046306">
    <property type="term" value="P:alkanesulfonate catabolic process"/>
    <property type="evidence" value="ECO:0007669"/>
    <property type="project" value="TreeGrafter"/>
</dbReference>
<keyword evidence="4" id="KW-0503">Monooxygenase</keyword>
<dbReference type="InterPro" id="IPR019921">
    <property type="entry name" value="Lucif-like_OxRdtase_Rv2161c"/>
</dbReference>
<evidence type="ECO:0000256" key="1">
    <source>
        <dbReference type="ARBA" id="ARBA00022630"/>
    </source>
</evidence>
<dbReference type="InterPro" id="IPR050172">
    <property type="entry name" value="SsuD_RutA_monooxygenase"/>
</dbReference>
<comment type="caution">
    <text evidence="6">The sequence shown here is derived from an EMBL/GenBank/DDBJ whole genome shotgun (WGS) entry which is preliminary data.</text>
</comment>
<keyword evidence="3" id="KW-0560">Oxidoreductase</keyword>
<dbReference type="EMBL" id="BJMM01000050">
    <property type="protein sequence ID" value="GEB53408.1"/>
    <property type="molecule type" value="Genomic_DNA"/>
</dbReference>
<keyword evidence="1" id="KW-0285">Flavoprotein</keyword>
<sequence>MKIGVLSFVTDEGIRPGALARAVEERGFESLFVAEHSHIPVGSAGPDGGELARPHYRSLDPFVTLAAAAAATSTLRLGTAVALLVQRDVLHTAKEAASVDVLSGGRLILGVGAGWLRQEMRHHGTDPRTRGRLLDEQLAALKEIWTRDEAEFHGEFVDFGPLHMWPKPVQRPHPPLWIGGGSEASLRRVAAHGDGWFPVSATPEDIRRARAELDAAGRADAVLTVPGDAAEPASLERFAEAGAERAVFMVDTAPEDATLRTLDRLAESTAPYRD</sequence>
<evidence type="ECO:0000256" key="3">
    <source>
        <dbReference type="ARBA" id="ARBA00023002"/>
    </source>
</evidence>
<dbReference type="GO" id="GO:0008726">
    <property type="term" value="F:alkanesulfonate monooxygenase activity"/>
    <property type="evidence" value="ECO:0007669"/>
    <property type="project" value="TreeGrafter"/>
</dbReference>
<evidence type="ECO:0000256" key="2">
    <source>
        <dbReference type="ARBA" id="ARBA00022643"/>
    </source>
</evidence>
<gene>
    <name evidence="6" type="ORF">SCA03_59590</name>
</gene>
<proteinExistence type="predicted"/>
<dbReference type="OrthoDB" id="3206024at2"/>
<feature type="domain" description="Luciferase-like" evidence="5">
    <location>
        <begin position="18"/>
        <end position="223"/>
    </location>
</feature>
<dbReference type="InterPro" id="IPR011251">
    <property type="entry name" value="Luciferase-like_dom"/>
</dbReference>
<dbReference type="Proteomes" id="UP000319210">
    <property type="component" value="Unassembled WGS sequence"/>
</dbReference>
<keyword evidence="7" id="KW-1185">Reference proteome</keyword>
<dbReference type="AlphaFoldDB" id="A0A4Y3R9B6"/>
<evidence type="ECO:0000256" key="4">
    <source>
        <dbReference type="ARBA" id="ARBA00023033"/>
    </source>
</evidence>
<organism evidence="6 7">
    <name type="scientific">Streptomyces cacaoi</name>
    <dbReference type="NCBI Taxonomy" id="1898"/>
    <lineage>
        <taxon>Bacteria</taxon>
        <taxon>Bacillati</taxon>
        <taxon>Actinomycetota</taxon>
        <taxon>Actinomycetes</taxon>
        <taxon>Kitasatosporales</taxon>
        <taxon>Streptomycetaceae</taxon>
        <taxon>Streptomyces</taxon>
    </lineage>
</organism>